<dbReference type="EC" id="2.3.2.27" evidence="5"/>
<keyword evidence="6" id="KW-0813">Transport</keyword>
<organism evidence="21 22">
    <name type="scientific">Zootermopsis nevadensis</name>
    <name type="common">Dampwood termite</name>
    <dbReference type="NCBI Taxonomy" id="136037"/>
    <lineage>
        <taxon>Eukaryota</taxon>
        <taxon>Metazoa</taxon>
        <taxon>Ecdysozoa</taxon>
        <taxon>Arthropoda</taxon>
        <taxon>Hexapoda</taxon>
        <taxon>Insecta</taxon>
        <taxon>Pterygota</taxon>
        <taxon>Neoptera</taxon>
        <taxon>Polyneoptera</taxon>
        <taxon>Dictyoptera</taxon>
        <taxon>Blattodea</taxon>
        <taxon>Blattoidea</taxon>
        <taxon>Termitoidae</taxon>
        <taxon>Termopsidae</taxon>
        <taxon>Zootermopsis</taxon>
    </lineage>
</organism>
<evidence type="ECO:0000256" key="18">
    <source>
        <dbReference type="PROSITE-ProRule" id="PRU00175"/>
    </source>
</evidence>
<gene>
    <name evidence="21" type="ORF">L798_08359</name>
</gene>
<evidence type="ECO:0000256" key="13">
    <source>
        <dbReference type="ARBA" id="ARBA00022833"/>
    </source>
</evidence>
<reference evidence="21 22" key="1">
    <citation type="journal article" date="2014" name="Nat. Commun.">
        <title>Molecular traces of alternative social organization in a termite genome.</title>
        <authorList>
            <person name="Terrapon N."/>
            <person name="Li C."/>
            <person name="Robertson H.M."/>
            <person name="Ji L."/>
            <person name="Meng X."/>
            <person name="Booth W."/>
            <person name="Chen Z."/>
            <person name="Childers C.P."/>
            <person name="Glastad K.M."/>
            <person name="Gokhale K."/>
            <person name="Gowin J."/>
            <person name="Gronenberg W."/>
            <person name="Hermansen R.A."/>
            <person name="Hu H."/>
            <person name="Hunt B.G."/>
            <person name="Huylmans A.K."/>
            <person name="Khalil S.M."/>
            <person name="Mitchell R.D."/>
            <person name="Munoz-Torres M.C."/>
            <person name="Mustard J.A."/>
            <person name="Pan H."/>
            <person name="Reese J.T."/>
            <person name="Scharf M.E."/>
            <person name="Sun F."/>
            <person name="Vogel H."/>
            <person name="Xiao J."/>
            <person name="Yang W."/>
            <person name="Yang Z."/>
            <person name="Yang Z."/>
            <person name="Zhou J."/>
            <person name="Zhu J."/>
            <person name="Brent C.S."/>
            <person name="Elsik C.G."/>
            <person name="Goodisman M.A."/>
            <person name="Liberles D.A."/>
            <person name="Roe R.M."/>
            <person name="Vargo E.L."/>
            <person name="Vilcinskas A."/>
            <person name="Wang J."/>
            <person name="Bornberg-Bauer E."/>
            <person name="Korb J."/>
            <person name="Zhang G."/>
            <person name="Liebig J."/>
        </authorList>
    </citation>
    <scope>NUCLEOTIDE SEQUENCE [LARGE SCALE GENOMIC DNA]</scope>
    <source>
        <tissue evidence="21">Whole organism</tissue>
    </source>
</reference>
<dbReference type="PROSITE" id="PS50089">
    <property type="entry name" value="ZF_RING_2"/>
    <property type="match status" value="1"/>
</dbReference>
<evidence type="ECO:0000256" key="14">
    <source>
        <dbReference type="ARBA" id="ARBA00022927"/>
    </source>
</evidence>
<dbReference type="SUPFAM" id="SSF57850">
    <property type="entry name" value="RING/U-box"/>
    <property type="match status" value="1"/>
</dbReference>
<dbReference type="OrthoDB" id="6270329at2759"/>
<dbReference type="OMA" id="YCDVVQL"/>
<evidence type="ECO:0000256" key="8">
    <source>
        <dbReference type="ARBA" id="ARBA00022679"/>
    </source>
</evidence>
<keyword evidence="12" id="KW-0833">Ubl conjugation pathway</keyword>
<keyword evidence="15 19" id="KW-1133">Transmembrane helix</keyword>
<evidence type="ECO:0000313" key="22">
    <source>
        <dbReference type="Proteomes" id="UP000027135"/>
    </source>
</evidence>
<dbReference type="Pfam" id="PF13639">
    <property type="entry name" value="zf-RING_2"/>
    <property type="match status" value="1"/>
</dbReference>
<feature type="transmembrane region" description="Helical" evidence="19">
    <location>
        <begin position="196"/>
        <end position="217"/>
    </location>
</feature>
<evidence type="ECO:0000256" key="3">
    <source>
        <dbReference type="ARBA" id="ARBA00004906"/>
    </source>
</evidence>
<keyword evidence="8" id="KW-0808">Transferase</keyword>
<evidence type="ECO:0000256" key="5">
    <source>
        <dbReference type="ARBA" id="ARBA00012483"/>
    </source>
</evidence>
<protein>
    <recommendedName>
        <fullName evidence="5">RING-type E3 ubiquitin transferase</fullName>
        <ecNumber evidence="5">2.3.2.27</ecNumber>
    </recommendedName>
</protein>
<feature type="domain" description="RING-type" evidence="20">
    <location>
        <begin position="246"/>
        <end position="284"/>
    </location>
</feature>
<evidence type="ECO:0000256" key="12">
    <source>
        <dbReference type="ARBA" id="ARBA00022786"/>
    </source>
</evidence>
<dbReference type="Proteomes" id="UP000027135">
    <property type="component" value="Unassembled WGS sequence"/>
</dbReference>
<evidence type="ECO:0000256" key="1">
    <source>
        <dbReference type="ARBA" id="ARBA00000900"/>
    </source>
</evidence>
<dbReference type="GO" id="GO:0061630">
    <property type="term" value="F:ubiquitin protein ligase activity"/>
    <property type="evidence" value="ECO:0007669"/>
    <property type="project" value="UniProtKB-EC"/>
</dbReference>
<evidence type="ECO:0000256" key="6">
    <source>
        <dbReference type="ARBA" id="ARBA00022448"/>
    </source>
</evidence>
<evidence type="ECO:0000256" key="7">
    <source>
        <dbReference type="ARBA" id="ARBA00022593"/>
    </source>
</evidence>
<dbReference type="EMBL" id="KK852726">
    <property type="protein sequence ID" value="KDR17652.1"/>
    <property type="molecule type" value="Genomic_DNA"/>
</dbReference>
<keyword evidence="17" id="KW-0576">Peroxisome</keyword>
<comment type="subcellular location">
    <subcellularLocation>
        <location evidence="2">Peroxisome membrane</location>
        <topology evidence="2">Multi-pass membrane protein</topology>
    </subcellularLocation>
</comment>
<dbReference type="SMART" id="SM00184">
    <property type="entry name" value="RING"/>
    <property type="match status" value="1"/>
</dbReference>
<dbReference type="GO" id="GO:0005778">
    <property type="term" value="C:peroxisomal membrane"/>
    <property type="evidence" value="ECO:0007669"/>
    <property type="project" value="UniProtKB-SubCell"/>
</dbReference>
<dbReference type="AlphaFoldDB" id="A0A067R3D6"/>
<dbReference type="InterPro" id="IPR001841">
    <property type="entry name" value="Znf_RING"/>
</dbReference>
<proteinExistence type="inferred from homology"/>
<evidence type="ECO:0000256" key="15">
    <source>
        <dbReference type="ARBA" id="ARBA00022989"/>
    </source>
</evidence>
<dbReference type="eggNOG" id="KOG0317">
    <property type="taxonomic scope" value="Eukaryota"/>
</dbReference>
<dbReference type="InterPro" id="IPR025654">
    <property type="entry name" value="PEX2/10"/>
</dbReference>
<keyword evidence="10" id="KW-0479">Metal-binding</keyword>
<dbReference type="InterPro" id="IPR017907">
    <property type="entry name" value="Znf_RING_CS"/>
</dbReference>
<dbReference type="STRING" id="136037.A0A067R3D6"/>
<dbReference type="Pfam" id="PF04757">
    <property type="entry name" value="Pex2_Pex12"/>
    <property type="match status" value="1"/>
</dbReference>
<dbReference type="PROSITE" id="PS00518">
    <property type="entry name" value="ZF_RING_1"/>
    <property type="match status" value="1"/>
</dbReference>
<evidence type="ECO:0000256" key="4">
    <source>
        <dbReference type="ARBA" id="ARBA00008704"/>
    </source>
</evidence>
<evidence type="ECO:0000256" key="11">
    <source>
        <dbReference type="ARBA" id="ARBA00022771"/>
    </source>
</evidence>
<dbReference type="InParanoid" id="A0A067R3D6"/>
<comment type="pathway">
    <text evidence="3">Protein modification; protein ubiquitination.</text>
</comment>
<evidence type="ECO:0000256" key="17">
    <source>
        <dbReference type="ARBA" id="ARBA00023140"/>
    </source>
</evidence>
<dbReference type="PANTHER" id="PTHR23350:SF0">
    <property type="entry name" value="PEROXISOME BIOGENESIS FACTOR 10"/>
    <property type="match status" value="1"/>
</dbReference>
<keyword evidence="22" id="KW-1185">Reference proteome</keyword>
<evidence type="ECO:0000259" key="20">
    <source>
        <dbReference type="PROSITE" id="PS50089"/>
    </source>
</evidence>
<keyword evidence="16 19" id="KW-0472">Membrane</keyword>
<dbReference type="GO" id="GO:0016558">
    <property type="term" value="P:protein import into peroxisome matrix"/>
    <property type="evidence" value="ECO:0007669"/>
    <property type="project" value="InterPro"/>
</dbReference>
<keyword evidence="9 19" id="KW-0812">Transmembrane</keyword>
<comment type="similarity">
    <text evidence="4">Belongs to the pex2/pex10/pex12 family.</text>
</comment>
<name>A0A067R3D6_ZOONE</name>
<keyword evidence="7" id="KW-0962">Peroxisome biogenesis</keyword>
<evidence type="ECO:0000256" key="9">
    <source>
        <dbReference type="ARBA" id="ARBA00022692"/>
    </source>
</evidence>
<keyword evidence="11 18" id="KW-0863">Zinc-finger</keyword>
<comment type="catalytic activity">
    <reaction evidence="1">
        <text>S-ubiquitinyl-[E2 ubiquitin-conjugating enzyme]-L-cysteine + [acceptor protein]-L-lysine = [E2 ubiquitin-conjugating enzyme]-L-cysteine + N(6)-ubiquitinyl-[acceptor protein]-L-lysine.</text>
        <dbReference type="EC" id="2.3.2.27"/>
    </reaction>
</comment>
<keyword evidence="14" id="KW-0653">Protein transport</keyword>
<dbReference type="Gene3D" id="3.30.40.10">
    <property type="entry name" value="Zinc/RING finger domain, C3HC4 (zinc finger)"/>
    <property type="match status" value="1"/>
</dbReference>
<keyword evidence="13" id="KW-0862">Zinc</keyword>
<evidence type="ECO:0000256" key="2">
    <source>
        <dbReference type="ARBA" id="ARBA00004585"/>
    </source>
</evidence>
<accession>A0A067R3D6</accession>
<dbReference type="CDD" id="cd16527">
    <property type="entry name" value="RING-HC_PEX10"/>
    <property type="match status" value="1"/>
</dbReference>
<dbReference type="PANTHER" id="PTHR23350">
    <property type="entry name" value="PEROXISOME ASSEMBLY PROTEIN 10"/>
    <property type="match status" value="1"/>
</dbReference>
<dbReference type="InterPro" id="IPR006845">
    <property type="entry name" value="Pex_N"/>
</dbReference>
<dbReference type="FunCoup" id="A0A067R3D6">
    <property type="interactions" value="1482"/>
</dbReference>
<dbReference type="GO" id="GO:0008270">
    <property type="term" value="F:zinc ion binding"/>
    <property type="evidence" value="ECO:0007669"/>
    <property type="project" value="UniProtKB-KW"/>
</dbReference>
<evidence type="ECO:0000313" key="21">
    <source>
        <dbReference type="EMBL" id="KDR17652.1"/>
    </source>
</evidence>
<evidence type="ECO:0000256" key="19">
    <source>
        <dbReference type="SAM" id="Phobius"/>
    </source>
</evidence>
<dbReference type="InterPro" id="IPR013083">
    <property type="entry name" value="Znf_RING/FYVE/PHD"/>
</dbReference>
<sequence length="308" mass="35313">MASITNVTRAGQAEILRAAQKDDQITDTLSDLVSDIIYMFAGNRRFLKARNLREAIAKFLYYGFTTVPGFQTLGEEYTGMIQIDKTSRNVPSKMLRISMIILNCGGEIFLLHFLSRLEKHLKLPSSATQLRPEIQTKLLSYIGVIKGLIPYIYRLHKGIFYLNGNYYHLAKRLTGIKHILVRHWLKAGIQHSGFKILGVISLSYLLLLALHTCIMWWKLQHTSANMFAVQDLELKDSAISGSKERCALCLEDRKHTTVTPCGHLFCWNCILEWVQTQQMCPLCRERVLPSRVVLLQNYEPTHGLRKVF</sequence>
<evidence type="ECO:0000256" key="10">
    <source>
        <dbReference type="ARBA" id="ARBA00022723"/>
    </source>
</evidence>
<evidence type="ECO:0000256" key="16">
    <source>
        <dbReference type="ARBA" id="ARBA00023136"/>
    </source>
</evidence>